<evidence type="ECO:0000256" key="1">
    <source>
        <dbReference type="ARBA" id="ARBA00004123"/>
    </source>
</evidence>
<name>A0A556VBT1_BAGYA</name>
<feature type="compositionally biased region" description="Low complexity" evidence="2">
    <location>
        <begin position="51"/>
        <end position="68"/>
    </location>
</feature>
<comment type="caution">
    <text evidence="4">The sequence shown here is derived from an EMBL/GenBank/DDBJ whole genome shotgun (WGS) entry which is preliminary data.</text>
</comment>
<evidence type="ECO:0000313" key="5">
    <source>
        <dbReference type="Proteomes" id="UP000319801"/>
    </source>
</evidence>
<dbReference type="GO" id="GO:0003677">
    <property type="term" value="F:DNA binding"/>
    <property type="evidence" value="ECO:0007669"/>
    <property type="project" value="InterPro"/>
</dbReference>
<dbReference type="EMBL" id="VCAZ01000218">
    <property type="protein sequence ID" value="TTI92359.1"/>
    <property type="molecule type" value="Genomic_DNA"/>
</dbReference>
<feature type="domain" description="MBD" evidence="3">
    <location>
        <begin position="248"/>
        <end position="319"/>
    </location>
</feature>
<dbReference type="SUPFAM" id="SSF54171">
    <property type="entry name" value="DNA-binding domain"/>
    <property type="match status" value="1"/>
</dbReference>
<accession>A0A556VBT1</accession>
<sequence>MLTQTLLGLGHTNGVIQNSTQDTPLALTTKPRADLPVNLSTGGRKDTSLHSSSLAPLPALVPASVLPARPRASRKNKTPRALEVPKDVSQKHLVKSLVDLFHHAAGEQETPSKKDSDESGEDDEDDDVDDEDDDEEDDEDEDDSLSESDSNSDSELNGSTRRNMDTTETETDGERTPLKLSKNLPLLASASASYSLADCSPLNLQVIKPSGMATPTIVSGSGALTYHSSPSSSYSVGTPPGSGKRKRVMNEEDLKTPLEIGWRRETRIKSAGGRLQGDVAYYAPCGKRLRQYPDVVKVNPDPSPFPHSLLVPTNHPRKT</sequence>
<keyword evidence="5" id="KW-1185">Reference proteome</keyword>
<dbReference type="Proteomes" id="UP000319801">
    <property type="component" value="Unassembled WGS sequence"/>
</dbReference>
<dbReference type="GO" id="GO:0005634">
    <property type="term" value="C:nucleus"/>
    <property type="evidence" value="ECO:0007669"/>
    <property type="project" value="UniProtKB-SubCell"/>
</dbReference>
<organism evidence="4 5">
    <name type="scientific">Bagarius yarrelli</name>
    <name type="common">Goonch</name>
    <name type="synonym">Bagrus yarrelli</name>
    <dbReference type="NCBI Taxonomy" id="175774"/>
    <lineage>
        <taxon>Eukaryota</taxon>
        <taxon>Metazoa</taxon>
        <taxon>Chordata</taxon>
        <taxon>Craniata</taxon>
        <taxon>Vertebrata</taxon>
        <taxon>Euteleostomi</taxon>
        <taxon>Actinopterygii</taxon>
        <taxon>Neopterygii</taxon>
        <taxon>Teleostei</taxon>
        <taxon>Ostariophysi</taxon>
        <taxon>Siluriformes</taxon>
        <taxon>Sisoridae</taxon>
        <taxon>Sisorinae</taxon>
        <taxon>Bagarius</taxon>
    </lineage>
</organism>
<dbReference type="SMART" id="SM00391">
    <property type="entry name" value="MBD"/>
    <property type="match status" value="1"/>
</dbReference>
<dbReference type="OrthoDB" id="21449at2759"/>
<feature type="region of interest" description="Disordered" evidence="2">
    <location>
        <begin position="13"/>
        <end position="88"/>
    </location>
</feature>
<dbReference type="AlphaFoldDB" id="A0A556VBT1"/>
<feature type="region of interest" description="Disordered" evidence="2">
    <location>
        <begin position="300"/>
        <end position="319"/>
    </location>
</feature>
<feature type="region of interest" description="Disordered" evidence="2">
    <location>
        <begin position="103"/>
        <end position="178"/>
    </location>
</feature>
<reference evidence="4 5" key="1">
    <citation type="journal article" date="2019" name="Genome Biol. Evol.">
        <title>Whole-Genome Sequencing of the Giant Devil Catfish, Bagarius yarrelli.</title>
        <authorList>
            <person name="Jiang W."/>
            <person name="Lv Y."/>
            <person name="Cheng L."/>
            <person name="Yang K."/>
            <person name="Chao B."/>
            <person name="Wang X."/>
            <person name="Li Y."/>
            <person name="Pan X."/>
            <person name="You X."/>
            <person name="Zhang Y."/>
            <person name="Yang J."/>
            <person name="Li J."/>
            <person name="Zhang X."/>
            <person name="Liu S."/>
            <person name="Sun C."/>
            <person name="Yang J."/>
            <person name="Shi Q."/>
        </authorList>
    </citation>
    <scope>NUCLEOTIDE SEQUENCE [LARGE SCALE GENOMIC DNA]</scope>
    <source>
        <strain evidence="4">JWS20170419001</strain>
        <tissue evidence="4">Muscle</tissue>
    </source>
</reference>
<feature type="compositionally biased region" description="Acidic residues" evidence="2">
    <location>
        <begin position="118"/>
        <end position="152"/>
    </location>
</feature>
<dbReference type="Gene3D" id="3.30.890.10">
    <property type="entry name" value="Methyl-cpg-binding Protein 2, Chain A"/>
    <property type="match status" value="1"/>
</dbReference>
<dbReference type="GO" id="GO:0000785">
    <property type="term" value="C:chromatin"/>
    <property type="evidence" value="ECO:0007669"/>
    <property type="project" value="TreeGrafter"/>
</dbReference>
<proteinExistence type="predicted"/>
<protein>
    <submittedName>
        <fullName evidence="4">Bromodomain adjacent to zinc finger domain protein 2B</fullName>
    </submittedName>
</protein>
<feature type="region of interest" description="Disordered" evidence="2">
    <location>
        <begin position="226"/>
        <end position="247"/>
    </location>
</feature>
<dbReference type="InterPro" id="IPR016177">
    <property type="entry name" value="DNA-bd_dom_sf"/>
</dbReference>
<dbReference type="PANTHER" id="PTHR45915">
    <property type="entry name" value="TRANSCRIPTION INTERMEDIARY FACTOR"/>
    <property type="match status" value="1"/>
</dbReference>
<gene>
    <name evidence="4" type="ORF">Baya_15339</name>
</gene>
<dbReference type="PROSITE" id="PS50982">
    <property type="entry name" value="MBD"/>
    <property type="match status" value="1"/>
</dbReference>
<evidence type="ECO:0000259" key="3">
    <source>
        <dbReference type="PROSITE" id="PS50982"/>
    </source>
</evidence>
<dbReference type="Pfam" id="PF01429">
    <property type="entry name" value="MBD"/>
    <property type="match status" value="1"/>
</dbReference>
<dbReference type="PANTHER" id="PTHR45915:SF2">
    <property type="entry name" value="TOUTATIS, ISOFORM E"/>
    <property type="match status" value="1"/>
</dbReference>
<feature type="compositionally biased region" description="Basic and acidic residues" evidence="2">
    <location>
        <begin position="103"/>
        <end position="117"/>
    </location>
</feature>
<feature type="compositionally biased region" description="Low complexity" evidence="2">
    <location>
        <begin position="228"/>
        <end position="242"/>
    </location>
</feature>
<dbReference type="InterPro" id="IPR001739">
    <property type="entry name" value="Methyl_CpG_DNA-bd"/>
</dbReference>
<evidence type="ECO:0000313" key="4">
    <source>
        <dbReference type="EMBL" id="TTI92359.1"/>
    </source>
</evidence>
<feature type="compositionally biased region" description="Polar residues" evidence="2">
    <location>
        <begin position="14"/>
        <end position="23"/>
    </location>
</feature>
<comment type="subcellular location">
    <subcellularLocation>
        <location evidence="1">Nucleus</location>
    </subcellularLocation>
</comment>
<evidence type="ECO:0000256" key="2">
    <source>
        <dbReference type="SAM" id="MobiDB-lite"/>
    </source>
</evidence>